<dbReference type="EMBL" id="JANUCT010000015">
    <property type="protein sequence ID" value="MCS3904096.1"/>
    <property type="molecule type" value="Genomic_DNA"/>
</dbReference>
<reference evidence="1" key="1">
    <citation type="submission" date="2022-08" db="EMBL/GenBank/DDBJ databases">
        <title>Genomic Encyclopedia of Type Strains, Phase III (KMG-III): the genomes of soil and plant-associated and newly described type strains.</title>
        <authorList>
            <person name="Whitman W."/>
        </authorList>
    </citation>
    <scope>NUCLEOTIDE SEQUENCE</scope>
    <source>
        <strain evidence="1">HMT 1</strain>
    </source>
</reference>
<evidence type="ECO:0000313" key="2">
    <source>
        <dbReference type="Proteomes" id="UP001204445"/>
    </source>
</evidence>
<dbReference type="Proteomes" id="UP001204445">
    <property type="component" value="Unassembled WGS sequence"/>
</dbReference>
<protein>
    <submittedName>
        <fullName evidence="1">Uncharacterized protein</fullName>
    </submittedName>
</protein>
<sequence length="57" mass="6206">MNRDECKRIAEGSLAIIEQGGYSMADGQSFDINQAVRAMKFMPEITSLRILRGSAAG</sequence>
<dbReference type="AlphaFoldDB" id="A0AAE3HMU6"/>
<organism evidence="1 2">
    <name type="scientific">Methylohalomonas lacus</name>
    <dbReference type="NCBI Taxonomy" id="398773"/>
    <lineage>
        <taxon>Bacteria</taxon>
        <taxon>Pseudomonadati</taxon>
        <taxon>Pseudomonadota</taxon>
        <taxon>Gammaproteobacteria</taxon>
        <taxon>Methylohalomonadales</taxon>
        <taxon>Methylohalomonadaceae</taxon>
        <taxon>Methylohalomonas</taxon>
    </lineage>
</organism>
<evidence type="ECO:0000313" key="1">
    <source>
        <dbReference type="EMBL" id="MCS3904096.1"/>
    </source>
</evidence>
<proteinExistence type="predicted"/>
<dbReference type="RefSeq" id="WP_259056350.1">
    <property type="nucleotide sequence ID" value="NZ_JANUCT010000015.1"/>
</dbReference>
<accession>A0AAE3HMU6</accession>
<keyword evidence="2" id="KW-1185">Reference proteome</keyword>
<gene>
    <name evidence="1" type="ORF">J2T55_002129</name>
</gene>
<name>A0AAE3HMU6_9GAMM</name>
<comment type="caution">
    <text evidence="1">The sequence shown here is derived from an EMBL/GenBank/DDBJ whole genome shotgun (WGS) entry which is preliminary data.</text>
</comment>